<dbReference type="EMBL" id="BLKM01000504">
    <property type="protein sequence ID" value="GFG34791.1"/>
    <property type="molecule type" value="Genomic_DNA"/>
</dbReference>
<sequence>MRSPQEGYQYSNTVFKVWQHPDGLVQIQVGEGDIWLEYYGHSVTASVLGLYHGGLCGLCGDHNGDPSNDAGQTFTLPCPGRR</sequence>
<keyword evidence="3" id="KW-1185">Reference proteome</keyword>
<evidence type="ECO:0000259" key="1">
    <source>
        <dbReference type="Pfam" id="PF00094"/>
    </source>
</evidence>
<dbReference type="Pfam" id="PF00094">
    <property type="entry name" value="VWD"/>
    <property type="match status" value="1"/>
</dbReference>
<dbReference type="InterPro" id="IPR001846">
    <property type="entry name" value="VWF_type-D"/>
</dbReference>
<evidence type="ECO:0000313" key="3">
    <source>
        <dbReference type="Proteomes" id="UP000502823"/>
    </source>
</evidence>
<organism evidence="2 3">
    <name type="scientific">Coptotermes formosanus</name>
    <name type="common">Formosan subterranean termite</name>
    <dbReference type="NCBI Taxonomy" id="36987"/>
    <lineage>
        <taxon>Eukaryota</taxon>
        <taxon>Metazoa</taxon>
        <taxon>Ecdysozoa</taxon>
        <taxon>Arthropoda</taxon>
        <taxon>Hexapoda</taxon>
        <taxon>Insecta</taxon>
        <taxon>Pterygota</taxon>
        <taxon>Neoptera</taxon>
        <taxon>Polyneoptera</taxon>
        <taxon>Dictyoptera</taxon>
        <taxon>Blattodea</taxon>
        <taxon>Blattoidea</taxon>
        <taxon>Termitoidae</taxon>
        <taxon>Rhinotermitidae</taxon>
        <taxon>Coptotermes</taxon>
    </lineage>
</organism>
<proteinExistence type="predicted"/>
<dbReference type="AlphaFoldDB" id="A0A6L2PQ83"/>
<feature type="domain" description="VWFD" evidence="1">
    <location>
        <begin position="9"/>
        <end position="69"/>
    </location>
</feature>
<gene>
    <name evidence="2" type="ORF">Cfor_12054</name>
</gene>
<protein>
    <recommendedName>
        <fullName evidence="1">VWFD domain-containing protein</fullName>
    </recommendedName>
</protein>
<name>A0A6L2PQ83_COPFO</name>
<comment type="caution">
    <text evidence="2">The sequence shown here is derived from an EMBL/GenBank/DDBJ whole genome shotgun (WGS) entry which is preliminary data.</text>
</comment>
<evidence type="ECO:0000313" key="2">
    <source>
        <dbReference type="EMBL" id="GFG34791.1"/>
    </source>
</evidence>
<accession>A0A6L2PQ83</accession>
<reference evidence="3" key="1">
    <citation type="submission" date="2020-01" db="EMBL/GenBank/DDBJ databases">
        <title>Draft genome sequence of the Termite Coptotermes fromosanus.</title>
        <authorList>
            <person name="Itakura S."/>
            <person name="Yosikawa Y."/>
            <person name="Umezawa K."/>
        </authorList>
    </citation>
    <scope>NUCLEOTIDE SEQUENCE [LARGE SCALE GENOMIC DNA]</scope>
</reference>
<dbReference type="InParanoid" id="A0A6L2PQ83"/>
<dbReference type="Proteomes" id="UP000502823">
    <property type="component" value="Unassembled WGS sequence"/>
</dbReference>